<dbReference type="Pfam" id="PF00886">
    <property type="entry name" value="Ribosomal_S16"/>
    <property type="match status" value="1"/>
</dbReference>
<accession>A0AA97KLK7</accession>
<keyword evidence="5" id="KW-0687">Ribonucleoprotein</keyword>
<dbReference type="NCBIfam" id="TIGR00002">
    <property type="entry name" value="S16"/>
    <property type="match status" value="1"/>
</dbReference>
<keyword evidence="3 9" id="KW-0689">Ribosomal protein</keyword>
<dbReference type="GO" id="GO:0003735">
    <property type="term" value="F:structural constituent of ribosome"/>
    <property type="evidence" value="ECO:0007669"/>
    <property type="project" value="InterPro"/>
</dbReference>
<dbReference type="InterPro" id="IPR023803">
    <property type="entry name" value="Ribosomal_bS16_dom_sf"/>
</dbReference>
<evidence type="ECO:0000256" key="2">
    <source>
        <dbReference type="ARBA" id="ARBA00006668"/>
    </source>
</evidence>
<sequence>MVHLGQSLMKHYHKAHLVIRFALGGCTNRPYYRIVVTQNKRARDGKYLEQLGCYDPLPNDHGEKIVGLNIERLKYWIASGAQYTKPLQKLLGLAGFFPLHPMTITNAERIKKRQAREAASVSQEEDTAAKE</sequence>
<dbReference type="PANTHER" id="PTHR12919">
    <property type="entry name" value="30S RIBOSOMAL PROTEIN S16"/>
    <property type="match status" value="1"/>
</dbReference>
<proteinExistence type="inferred from homology"/>
<dbReference type="GO" id="GO:0005763">
    <property type="term" value="C:mitochondrial small ribosomal subunit"/>
    <property type="evidence" value="ECO:0007669"/>
    <property type="project" value="TreeGrafter"/>
</dbReference>
<name>A0AA97KLK7_EUBMA</name>
<comment type="similarity">
    <text evidence="2">Belongs to the bacterial ribosomal protein bS16 family.</text>
</comment>
<evidence type="ECO:0000256" key="5">
    <source>
        <dbReference type="ARBA" id="ARBA00023274"/>
    </source>
</evidence>
<gene>
    <name evidence="9" type="primary">MRPS16</name>
</gene>
<evidence type="ECO:0000256" key="4">
    <source>
        <dbReference type="ARBA" id="ARBA00023128"/>
    </source>
</evidence>
<dbReference type="Gene3D" id="3.30.1320.10">
    <property type="match status" value="1"/>
</dbReference>
<dbReference type="AlphaFoldDB" id="A0AA97KLK7"/>
<dbReference type="Proteomes" id="UP001190640">
    <property type="component" value="Chromosome 17"/>
</dbReference>
<dbReference type="InterPro" id="IPR000307">
    <property type="entry name" value="Ribosomal_bS16"/>
</dbReference>
<dbReference type="GeneID" id="129344683"/>
<keyword evidence="8" id="KW-1185">Reference proteome</keyword>
<comment type="subcellular location">
    <subcellularLocation>
        <location evidence="1">Mitochondrion</location>
    </subcellularLocation>
</comment>
<evidence type="ECO:0000313" key="8">
    <source>
        <dbReference type="Proteomes" id="UP001190640"/>
    </source>
</evidence>
<evidence type="ECO:0000256" key="3">
    <source>
        <dbReference type="ARBA" id="ARBA00022980"/>
    </source>
</evidence>
<dbReference type="GO" id="GO:0005743">
    <property type="term" value="C:mitochondrial inner membrane"/>
    <property type="evidence" value="ECO:0007669"/>
    <property type="project" value="UniProtKB-ARBA"/>
</dbReference>
<dbReference type="FunFam" id="3.30.1320.10:FF:000004">
    <property type="entry name" value="28S ribosomal protein S16, mitochondrial"/>
    <property type="match status" value="1"/>
</dbReference>
<dbReference type="SUPFAM" id="SSF54565">
    <property type="entry name" value="Ribosomal protein S16"/>
    <property type="match status" value="1"/>
</dbReference>
<dbReference type="KEGG" id="emc:129344683"/>
<dbReference type="RefSeq" id="XP_054857486.1">
    <property type="nucleotide sequence ID" value="XM_055001511.1"/>
</dbReference>
<reference evidence="9" key="1">
    <citation type="submission" date="2025-08" db="UniProtKB">
        <authorList>
            <consortium name="RefSeq"/>
        </authorList>
    </citation>
    <scope>IDENTIFICATION</scope>
    <source>
        <tissue evidence="9">Blood</tissue>
    </source>
</reference>
<evidence type="ECO:0000313" key="9">
    <source>
        <dbReference type="RefSeq" id="XP_054857486.1"/>
    </source>
</evidence>
<dbReference type="CTD" id="51021"/>
<evidence type="ECO:0000256" key="7">
    <source>
        <dbReference type="ARBA" id="ARBA00035438"/>
    </source>
</evidence>
<protein>
    <recommendedName>
        <fullName evidence="6">Small ribosomal subunit protein bS16m</fullName>
    </recommendedName>
    <alternativeName>
        <fullName evidence="7">28S ribosomal protein S16, mitochondrial</fullName>
    </alternativeName>
</protein>
<organism evidence="8 9">
    <name type="scientific">Eublepharis macularius</name>
    <name type="common">Leopard gecko</name>
    <name type="synonym">Cyrtodactylus macularius</name>
    <dbReference type="NCBI Taxonomy" id="481883"/>
    <lineage>
        <taxon>Eukaryota</taxon>
        <taxon>Metazoa</taxon>
        <taxon>Chordata</taxon>
        <taxon>Craniata</taxon>
        <taxon>Vertebrata</taxon>
        <taxon>Euteleostomi</taxon>
        <taxon>Lepidosauria</taxon>
        <taxon>Squamata</taxon>
        <taxon>Bifurcata</taxon>
        <taxon>Gekkota</taxon>
        <taxon>Eublepharidae</taxon>
        <taxon>Eublepharinae</taxon>
        <taxon>Eublepharis</taxon>
    </lineage>
</organism>
<dbReference type="PANTHER" id="PTHR12919:SF20">
    <property type="entry name" value="SMALL RIBOSOMAL SUBUNIT PROTEIN BS16M"/>
    <property type="match status" value="1"/>
</dbReference>
<evidence type="ECO:0000256" key="6">
    <source>
        <dbReference type="ARBA" id="ARBA00035263"/>
    </source>
</evidence>
<evidence type="ECO:0000256" key="1">
    <source>
        <dbReference type="ARBA" id="ARBA00004173"/>
    </source>
</evidence>
<dbReference type="GO" id="GO:0032543">
    <property type="term" value="P:mitochondrial translation"/>
    <property type="evidence" value="ECO:0007669"/>
    <property type="project" value="TreeGrafter"/>
</dbReference>
<keyword evidence="4" id="KW-0496">Mitochondrion</keyword>
<dbReference type="HAMAP" id="MF_00385">
    <property type="entry name" value="Ribosomal_bS16"/>
    <property type="match status" value="1"/>
</dbReference>